<evidence type="ECO:0000313" key="3">
    <source>
        <dbReference type="Proteomes" id="UP000831113"/>
    </source>
</evidence>
<dbReference type="EMBL" id="CP094669">
    <property type="protein sequence ID" value="UOG74689.1"/>
    <property type="molecule type" value="Genomic_DNA"/>
</dbReference>
<keyword evidence="3" id="KW-1185">Reference proteome</keyword>
<feature type="transmembrane region" description="Helical" evidence="1">
    <location>
        <begin position="117"/>
        <end position="135"/>
    </location>
</feature>
<keyword evidence="1" id="KW-0472">Membrane</keyword>
<evidence type="ECO:0000313" key="2">
    <source>
        <dbReference type="EMBL" id="UOG74689.1"/>
    </source>
</evidence>
<dbReference type="RefSeq" id="WP_243798229.1">
    <property type="nucleotide sequence ID" value="NZ_CP094669.1"/>
</dbReference>
<evidence type="ECO:0000256" key="1">
    <source>
        <dbReference type="SAM" id="Phobius"/>
    </source>
</evidence>
<keyword evidence="1" id="KW-1133">Transmembrane helix</keyword>
<sequence length="151" mass="17372">MPFLSHDWGLFMRVQSSYTDVAVNEWRHLNDSGLPMHLYNGIGLGNFFFRFSDGELVERIRLLKTVHIALLLFIVAGAAWLYWRQQGQRSDYRIYAVLVLKLYLITFYAFIQVPYSYLAMVGIFPSLFLLLLVAGTTSSTEKTASETPRHA</sequence>
<keyword evidence="1" id="KW-0812">Transmembrane</keyword>
<name>A0ABY4CWP1_9BACT</name>
<feature type="transmembrane region" description="Helical" evidence="1">
    <location>
        <begin position="62"/>
        <end position="82"/>
    </location>
</feature>
<protein>
    <submittedName>
        <fullName evidence="2">Uncharacterized protein</fullName>
    </submittedName>
</protein>
<accession>A0ABY4CWP1</accession>
<dbReference type="Proteomes" id="UP000831113">
    <property type="component" value="Chromosome"/>
</dbReference>
<proteinExistence type="predicted"/>
<organism evidence="2 3">
    <name type="scientific">Hymenobacter tibetensis</name>
    <dbReference type="NCBI Taxonomy" id="497967"/>
    <lineage>
        <taxon>Bacteria</taxon>
        <taxon>Pseudomonadati</taxon>
        <taxon>Bacteroidota</taxon>
        <taxon>Cytophagia</taxon>
        <taxon>Cytophagales</taxon>
        <taxon>Hymenobacteraceae</taxon>
        <taxon>Hymenobacter</taxon>
    </lineage>
</organism>
<reference evidence="2 3" key="1">
    <citation type="submission" date="2022-03" db="EMBL/GenBank/DDBJ databases">
        <title>Hymenobactersp. isolated from the air.</title>
        <authorList>
            <person name="Won M."/>
            <person name="Kwon S.-W."/>
        </authorList>
    </citation>
    <scope>NUCLEOTIDE SEQUENCE [LARGE SCALE GENOMIC DNA]</scope>
    <source>
        <strain evidence="2 3">KACC 21982</strain>
    </source>
</reference>
<gene>
    <name evidence="2" type="ORF">MTX78_21545</name>
</gene>
<feature type="transmembrane region" description="Helical" evidence="1">
    <location>
        <begin position="94"/>
        <end position="111"/>
    </location>
</feature>